<accession>A0ABT8BU13</accession>
<feature type="transmembrane region" description="Helical" evidence="1">
    <location>
        <begin position="83"/>
        <end position="101"/>
    </location>
</feature>
<keyword evidence="1" id="KW-0472">Membrane</keyword>
<evidence type="ECO:0000313" key="2">
    <source>
        <dbReference type="EMBL" id="MDN3609563.1"/>
    </source>
</evidence>
<keyword evidence="1" id="KW-1133">Transmembrane helix</keyword>
<gene>
    <name evidence="2" type="ORF">QWZ16_07590</name>
</gene>
<name>A0ABT8BU13_9VIBR</name>
<organism evidence="2 3">
    <name type="scientific">Vibrio ostreicida</name>
    <dbReference type="NCBI Taxonomy" id="526588"/>
    <lineage>
        <taxon>Bacteria</taxon>
        <taxon>Pseudomonadati</taxon>
        <taxon>Pseudomonadota</taxon>
        <taxon>Gammaproteobacteria</taxon>
        <taxon>Vibrionales</taxon>
        <taxon>Vibrionaceae</taxon>
        <taxon>Vibrio</taxon>
    </lineage>
</organism>
<reference evidence="3" key="1">
    <citation type="journal article" date="2019" name="Int. J. Syst. Evol. Microbiol.">
        <title>The Global Catalogue of Microorganisms (GCM) 10K type strain sequencing project: providing services to taxonomists for standard genome sequencing and annotation.</title>
        <authorList>
            <consortium name="The Broad Institute Genomics Platform"/>
            <consortium name="The Broad Institute Genome Sequencing Center for Infectious Disease"/>
            <person name="Wu L."/>
            <person name="Ma J."/>
        </authorList>
    </citation>
    <scope>NUCLEOTIDE SEQUENCE [LARGE SCALE GENOMIC DNA]</scope>
    <source>
        <strain evidence="3">CECT 7398</strain>
    </source>
</reference>
<evidence type="ECO:0008006" key="4">
    <source>
        <dbReference type="Google" id="ProtNLM"/>
    </source>
</evidence>
<dbReference type="Proteomes" id="UP001238540">
    <property type="component" value="Unassembled WGS sequence"/>
</dbReference>
<evidence type="ECO:0000256" key="1">
    <source>
        <dbReference type="SAM" id="Phobius"/>
    </source>
</evidence>
<sequence length="103" mass="11877">MSKIFRYSLLLIPLFFLGLTWLGVVFGIDPIPDGFLRDDTYEYSGDGKKPTGLISQNLFDSISIVAMIPGFFIGSIYTVYKRLWWWFGGYMVLGFGFWVYLGY</sequence>
<evidence type="ECO:0000313" key="3">
    <source>
        <dbReference type="Proteomes" id="UP001238540"/>
    </source>
</evidence>
<protein>
    <recommendedName>
        <fullName evidence="4">DUF2645 family protein</fullName>
    </recommendedName>
</protein>
<keyword evidence="1" id="KW-0812">Transmembrane</keyword>
<dbReference type="RefSeq" id="WP_170882443.1">
    <property type="nucleotide sequence ID" value="NZ_JABEYA020000002.1"/>
</dbReference>
<comment type="caution">
    <text evidence="2">The sequence shown here is derived from an EMBL/GenBank/DDBJ whole genome shotgun (WGS) entry which is preliminary data.</text>
</comment>
<dbReference type="EMBL" id="JAUFQC010000001">
    <property type="protein sequence ID" value="MDN3609563.1"/>
    <property type="molecule type" value="Genomic_DNA"/>
</dbReference>
<feature type="transmembrane region" description="Helical" evidence="1">
    <location>
        <begin position="58"/>
        <end position="76"/>
    </location>
</feature>
<proteinExistence type="predicted"/>
<keyword evidence="3" id="KW-1185">Reference proteome</keyword>